<dbReference type="EMBL" id="NBWU01000005">
    <property type="protein sequence ID" value="PCE63312.1"/>
    <property type="molecule type" value="Genomic_DNA"/>
</dbReference>
<dbReference type="AlphaFoldDB" id="A0A2A4G6E7"/>
<keyword evidence="1" id="KW-0732">Signal</keyword>
<dbReference type="Proteomes" id="UP000219559">
    <property type="component" value="Unassembled WGS sequence"/>
</dbReference>
<name>A0A2A4G6E7_9FLAO</name>
<accession>A0A2A4G6E7</accession>
<evidence type="ECO:0000256" key="1">
    <source>
        <dbReference type="SAM" id="SignalP"/>
    </source>
</evidence>
<keyword evidence="3" id="KW-1185">Reference proteome</keyword>
<proteinExistence type="predicted"/>
<evidence type="ECO:0008006" key="4">
    <source>
        <dbReference type="Google" id="ProtNLM"/>
    </source>
</evidence>
<feature type="chain" id="PRO_5012088032" description="DUF3575 domain-containing protein" evidence="1">
    <location>
        <begin position="26"/>
        <end position="190"/>
    </location>
</feature>
<gene>
    <name evidence="2" type="ORF">B7P33_13925</name>
</gene>
<evidence type="ECO:0000313" key="2">
    <source>
        <dbReference type="EMBL" id="PCE63312.1"/>
    </source>
</evidence>
<comment type="caution">
    <text evidence="2">The sequence shown here is derived from an EMBL/GenBank/DDBJ whole genome shotgun (WGS) entry which is preliminary data.</text>
</comment>
<reference evidence="2 3" key="1">
    <citation type="submission" date="2017-04" db="EMBL/GenBank/DDBJ databases">
        <title>A new member of the family Flavobacteriaceae isolated from ascidians.</title>
        <authorList>
            <person name="Chen L."/>
        </authorList>
    </citation>
    <scope>NUCLEOTIDE SEQUENCE [LARGE SCALE GENOMIC DNA]</scope>
    <source>
        <strain evidence="2 3">HQA918</strain>
    </source>
</reference>
<protein>
    <recommendedName>
        <fullName evidence="4">DUF3575 domain-containing protein</fullName>
    </recommendedName>
</protein>
<feature type="signal peptide" evidence="1">
    <location>
        <begin position="1"/>
        <end position="25"/>
    </location>
</feature>
<organism evidence="2 3">
    <name type="scientific">Sediminicola luteus</name>
    <dbReference type="NCBI Taxonomy" id="319238"/>
    <lineage>
        <taxon>Bacteria</taxon>
        <taxon>Pseudomonadati</taxon>
        <taxon>Bacteroidota</taxon>
        <taxon>Flavobacteriia</taxon>
        <taxon>Flavobacteriales</taxon>
        <taxon>Flavobacteriaceae</taxon>
        <taxon>Sediminicola</taxon>
    </lineage>
</organism>
<sequence length="190" mass="21270">MKTNAMKFLFIPVLICLTVFTSTNAQTALDEQLKVEAKLLGLMVGYEKPLGGDFLLNLGVGQLGGFGPSINRNRNADFYFTTAFEVEPRYYYNRNRRLSKGKNVQQNVGNYLALQFMGVPNWASWSTNGRDVVFEKSVTAIPTWGMRRKLAKNIVFDLELGIGYGWWEIDGSQVALNLGIGFAYVFGVSN</sequence>
<evidence type="ECO:0000313" key="3">
    <source>
        <dbReference type="Proteomes" id="UP000219559"/>
    </source>
</evidence>